<gene>
    <name evidence="2" type="ORF">MGA5115_00090</name>
    <name evidence="3" type="ORF">MGA5116_01651</name>
</gene>
<dbReference type="EMBL" id="FLRB01000011">
    <property type="protein sequence ID" value="SBT21064.1"/>
    <property type="molecule type" value="Genomic_DNA"/>
</dbReference>
<evidence type="ECO:0008006" key="6">
    <source>
        <dbReference type="Google" id="ProtNLM"/>
    </source>
</evidence>
<dbReference type="EMBL" id="FLRA01000001">
    <property type="protein sequence ID" value="SBT16016.1"/>
    <property type="molecule type" value="Genomic_DNA"/>
</dbReference>
<evidence type="ECO:0000313" key="4">
    <source>
        <dbReference type="Proteomes" id="UP000092840"/>
    </source>
</evidence>
<keyword evidence="4" id="KW-1185">Reference proteome</keyword>
<evidence type="ECO:0000256" key="1">
    <source>
        <dbReference type="SAM" id="SignalP"/>
    </source>
</evidence>
<keyword evidence="1" id="KW-0732">Signal</keyword>
<dbReference type="OrthoDB" id="363007at2"/>
<accession>A0A1C3JLI8</accession>
<reference evidence="2 5" key="1">
    <citation type="submission" date="2016-06" db="EMBL/GenBank/DDBJ databases">
        <authorList>
            <person name="Kjaerup R.B."/>
            <person name="Dalgaard T.S."/>
            <person name="Juul-Madsen H.R."/>
        </authorList>
    </citation>
    <scope>NUCLEOTIDE SEQUENCE [LARGE SCALE GENOMIC DNA]</scope>
    <source>
        <strain evidence="2 5">CECT 5115</strain>
    </source>
</reference>
<evidence type="ECO:0000313" key="3">
    <source>
        <dbReference type="EMBL" id="SBT21064.1"/>
    </source>
</evidence>
<organism evidence="2 5">
    <name type="scientific">Marinomonas gallaica</name>
    <dbReference type="NCBI Taxonomy" id="1806667"/>
    <lineage>
        <taxon>Bacteria</taxon>
        <taxon>Pseudomonadati</taxon>
        <taxon>Pseudomonadota</taxon>
        <taxon>Gammaproteobacteria</taxon>
        <taxon>Oceanospirillales</taxon>
        <taxon>Oceanospirillaceae</taxon>
        <taxon>Marinomonas</taxon>
    </lineage>
</organism>
<dbReference type="Proteomes" id="UP000092871">
    <property type="component" value="Unassembled WGS sequence"/>
</dbReference>
<proteinExistence type="predicted"/>
<reference evidence="3 4" key="2">
    <citation type="submission" date="2016-06" db="EMBL/GenBank/DDBJ databases">
        <authorList>
            <person name="Rodrigo-Torres L."/>
            <person name="Arahal D.R."/>
        </authorList>
    </citation>
    <scope>NUCLEOTIDE SEQUENCE [LARGE SCALE GENOMIC DNA]</scope>
    <source>
        <strain evidence="3 4">CECT 5116</strain>
    </source>
</reference>
<dbReference type="Proteomes" id="UP000092840">
    <property type="component" value="Unassembled WGS sequence"/>
</dbReference>
<feature type="chain" id="PRO_5008676828" description="Nickel uptake substrate-specific transmembrane region" evidence="1">
    <location>
        <begin position="22"/>
        <end position="101"/>
    </location>
</feature>
<dbReference type="RefSeq" id="WP_067030138.1">
    <property type="nucleotide sequence ID" value="NZ_FLRA01000001.1"/>
</dbReference>
<dbReference type="AlphaFoldDB" id="A0A1C3JLI8"/>
<feature type="signal peptide" evidence="1">
    <location>
        <begin position="1"/>
        <end position="21"/>
    </location>
</feature>
<sequence length="101" mass="11249">MTKATLLMGSLVALLSSKAMAHYPTLDCVLLQQEVQCTAAYSDGSLAYGETVEVRSYDEELLTQLTTDKTGQIRLPQPDGEYYLMFDPGHEDPAEFDYAEF</sequence>
<evidence type="ECO:0000313" key="5">
    <source>
        <dbReference type="Proteomes" id="UP000092871"/>
    </source>
</evidence>
<protein>
    <recommendedName>
        <fullName evidence="6">Nickel uptake substrate-specific transmembrane region</fullName>
    </recommendedName>
</protein>
<evidence type="ECO:0000313" key="2">
    <source>
        <dbReference type="EMBL" id="SBT16016.1"/>
    </source>
</evidence>
<name>A0A1C3JLI8_9GAMM</name>